<dbReference type="InterPro" id="IPR011008">
    <property type="entry name" value="Dimeric_a/b-barrel"/>
</dbReference>
<dbReference type="InterPro" id="IPR036388">
    <property type="entry name" value="WH-like_DNA-bd_sf"/>
</dbReference>
<organism evidence="6 7">
    <name type="scientific">Salinicola lusitanus</name>
    <dbReference type="NCBI Taxonomy" id="1949085"/>
    <lineage>
        <taxon>Bacteria</taxon>
        <taxon>Pseudomonadati</taxon>
        <taxon>Pseudomonadota</taxon>
        <taxon>Gammaproteobacteria</taxon>
        <taxon>Oceanospirillales</taxon>
        <taxon>Halomonadaceae</taxon>
        <taxon>Salinicola</taxon>
    </lineage>
</organism>
<dbReference type="SMART" id="SM00344">
    <property type="entry name" value="HTH_ASNC"/>
    <property type="match status" value="1"/>
</dbReference>
<keyword evidence="4" id="KW-0175">Coiled coil</keyword>
<feature type="coiled-coil region" evidence="4">
    <location>
        <begin position="12"/>
        <end position="47"/>
    </location>
</feature>
<dbReference type="PANTHER" id="PTHR30154">
    <property type="entry name" value="LEUCINE-RESPONSIVE REGULATORY PROTEIN"/>
    <property type="match status" value="1"/>
</dbReference>
<evidence type="ECO:0000313" key="6">
    <source>
        <dbReference type="EMBL" id="XAD56167.1"/>
    </source>
</evidence>
<name>A0ABZ3CY63_9GAMM</name>
<evidence type="ECO:0000256" key="2">
    <source>
        <dbReference type="ARBA" id="ARBA00023125"/>
    </source>
</evidence>
<keyword evidence="2" id="KW-0238">DNA-binding</keyword>
<evidence type="ECO:0000256" key="4">
    <source>
        <dbReference type="SAM" id="Coils"/>
    </source>
</evidence>
<dbReference type="InterPro" id="IPR019887">
    <property type="entry name" value="Tscrpt_reg_AsnC/Lrp_C"/>
</dbReference>
<evidence type="ECO:0000313" key="7">
    <source>
        <dbReference type="Proteomes" id="UP001453229"/>
    </source>
</evidence>
<dbReference type="PANTHER" id="PTHR30154:SF34">
    <property type="entry name" value="TRANSCRIPTIONAL REGULATOR AZLB"/>
    <property type="match status" value="1"/>
</dbReference>
<dbReference type="Pfam" id="PF01037">
    <property type="entry name" value="AsnC_trans_reg"/>
    <property type="match status" value="1"/>
</dbReference>
<feature type="domain" description="HTH asnC-type" evidence="5">
    <location>
        <begin position="1"/>
        <end position="72"/>
    </location>
</feature>
<dbReference type="Gene3D" id="1.10.10.10">
    <property type="entry name" value="Winged helix-like DNA-binding domain superfamily/Winged helix DNA-binding domain"/>
    <property type="match status" value="1"/>
</dbReference>
<dbReference type="PRINTS" id="PR00033">
    <property type="entry name" value="HTHASNC"/>
</dbReference>
<dbReference type="PROSITE" id="PS50956">
    <property type="entry name" value="HTH_ASNC_2"/>
    <property type="match status" value="1"/>
</dbReference>
<reference evidence="6 7" key="1">
    <citation type="submission" date="2024-04" db="EMBL/GenBank/DDBJ databases">
        <title>Salinicola lusitanus LLJ914,a marine bacterium isolated from the Okinawa Trough.</title>
        <authorList>
            <person name="Li J."/>
        </authorList>
    </citation>
    <scope>NUCLEOTIDE SEQUENCE [LARGE SCALE GENOMIC DNA]</scope>
    <source>
        <strain evidence="6 7">LLJ914</strain>
    </source>
</reference>
<dbReference type="SUPFAM" id="SSF46785">
    <property type="entry name" value="Winged helix' DNA-binding domain"/>
    <property type="match status" value="1"/>
</dbReference>
<dbReference type="InterPro" id="IPR036390">
    <property type="entry name" value="WH_DNA-bd_sf"/>
</dbReference>
<sequence length="145" mass="16814">MGIKDNVDSQIIELLKKNAREKLSNIARLVNRSRTSVEKRIERLEADGTIQGYNVILNTDKERSSKKLRGFVIINHVYGSQCEQLLKELETFDIIKSKYSVYGDLDLILEISYDSLEEMMKLKYFLTEHPKVKSSSISPVIKMWD</sequence>
<dbReference type="EMBL" id="CP151919">
    <property type="protein sequence ID" value="XAD56167.1"/>
    <property type="molecule type" value="Genomic_DNA"/>
</dbReference>
<dbReference type="SUPFAM" id="SSF54909">
    <property type="entry name" value="Dimeric alpha+beta barrel"/>
    <property type="match status" value="1"/>
</dbReference>
<evidence type="ECO:0000256" key="3">
    <source>
        <dbReference type="ARBA" id="ARBA00023163"/>
    </source>
</evidence>
<evidence type="ECO:0000256" key="1">
    <source>
        <dbReference type="ARBA" id="ARBA00023015"/>
    </source>
</evidence>
<dbReference type="InterPro" id="IPR019888">
    <property type="entry name" value="Tscrpt_reg_AsnC-like"/>
</dbReference>
<evidence type="ECO:0000259" key="5">
    <source>
        <dbReference type="PROSITE" id="PS50956"/>
    </source>
</evidence>
<proteinExistence type="predicted"/>
<dbReference type="Gene3D" id="3.30.70.920">
    <property type="match status" value="1"/>
</dbReference>
<keyword evidence="3" id="KW-0804">Transcription</keyword>
<dbReference type="Pfam" id="PF13404">
    <property type="entry name" value="HTH_AsnC-type"/>
    <property type="match status" value="1"/>
</dbReference>
<keyword evidence="7" id="KW-1185">Reference proteome</keyword>
<keyword evidence="1" id="KW-0805">Transcription regulation</keyword>
<dbReference type="InterPro" id="IPR000485">
    <property type="entry name" value="AsnC-type_HTH_dom"/>
</dbReference>
<dbReference type="RefSeq" id="WP_162302625.1">
    <property type="nucleotide sequence ID" value="NZ_CP151919.1"/>
</dbReference>
<gene>
    <name evidence="6" type="ORF">AAGT95_09290</name>
</gene>
<protein>
    <submittedName>
        <fullName evidence="6">Lrp/AsnC family transcriptional regulator</fullName>
    </submittedName>
</protein>
<dbReference type="Proteomes" id="UP001453229">
    <property type="component" value="Chromosome"/>
</dbReference>
<accession>A0ABZ3CY63</accession>